<dbReference type="AlphaFoldDB" id="A0A839DVG5"/>
<comment type="caution">
    <text evidence="2">The sequence shown here is derived from an EMBL/GenBank/DDBJ whole genome shotgun (WGS) entry which is preliminary data.</text>
</comment>
<dbReference type="Pfam" id="PF01261">
    <property type="entry name" value="AP_endonuc_2"/>
    <property type="match status" value="1"/>
</dbReference>
<sequence>MNEPLSRRSLLTSAGTVAGLGAVAALGIAPAAAAHHGGIPRHKISIQLYTLRSLLDDDLEGTLAALASIGYRTVELAGLHGRTAREFRDLLDHYGLRATSNHAGIDGDVPALLEDARVLGNHYIDVPYADFDTAEQWHRFAERLNEVGEAARRRGLRLGYHNHDHEFATVDGQQPFTILAERTDPRLVHFELDVYWAVAAGQDPVEMVRRHRGRIRQLHVKDRSPAGSMVDPGAGTIDFPALIDVARTHGAREYIVEHDHPGRPLNTAEVGYAYLDHLDF</sequence>
<dbReference type="InterPro" id="IPR006311">
    <property type="entry name" value="TAT_signal"/>
</dbReference>
<dbReference type="SUPFAM" id="SSF51658">
    <property type="entry name" value="Xylose isomerase-like"/>
    <property type="match status" value="1"/>
</dbReference>
<dbReference type="RefSeq" id="WP_182544086.1">
    <property type="nucleotide sequence ID" value="NZ_JACGWZ010000002.1"/>
</dbReference>
<dbReference type="Gene3D" id="3.20.20.150">
    <property type="entry name" value="Divalent-metal-dependent TIM barrel enzymes"/>
    <property type="match status" value="1"/>
</dbReference>
<proteinExistence type="predicted"/>
<dbReference type="EMBL" id="JACGWZ010000002">
    <property type="protein sequence ID" value="MBA8824900.1"/>
    <property type="molecule type" value="Genomic_DNA"/>
</dbReference>
<keyword evidence="3" id="KW-1185">Reference proteome</keyword>
<accession>A0A839DVG5</accession>
<keyword evidence="2" id="KW-0413">Isomerase</keyword>
<dbReference type="Proteomes" id="UP000569329">
    <property type="component" value="Unassembled WGS sequence"/>
</dbReference>
<feature type="domain" description="Xylose isomerase-like TIM barrel" evidence="1">
    <location>
        <begin position="63"/>
        <end position="259"/>
    </location>
</feature>
<dbReference type="PROSITE" id="PS51318">
    <property type="entry name" value="TAT"/>
    <property type="match status" value="1"/>
</dbReference>
<dbReference type="InterPro" id="IPR013022">
    <property type="entry name" value="Xyl_isomerase-like_TIM-brl"/>
</dbReference>
<dbReference type="InterPro" id="IPR036237">
    <property type="entry name" value="Xyl_isomerase-like_sf"/>
</dbReference>
<dbReference type="InterPro" id="IPR050312">
    <property type="entry name" value="IolE/XylAMocC-like"/>
</dbReference>
<organism evidence="2 3">
    <name type="scientific">Halosaccharopolyspora lacisalsi</name>
    <dbReference type="NCBI Taxonomy" id="1000566"/>
    <lineage>
        <taxon>Bacteria</taxon>
        <taxon>Bacillati</taxon>
        <taxon>Actinomycetota</taxon>
        <taxon>Actinomycetes</taxon>
        <taxon>Pseudonocardiales</taxon>
        <taxon>Pseudonocardiaceae</taxon>
        <taxon>Halosaccharopolyspora</taxon>
    </lineage>
</organism>
<gene>
    <name evidence="2" type="ORF">FHX42_002247</name>
</gene>
<protein>
    <submittedName>
        <fullName evidence="2">Sugar phosphate isomerase/epimerase</fullName>
    </submittedName>
</protein>
<reference evidence="2 3" key="1">
    <citation type="submission" date="2020-07" db="EMBL/GenBank/DDBJ databases">
        <title>Sequencing the genomes of 1000 actinobacteria strains.</title>
        <authorList>
            <person name="Klenk H.-P."/>
        </authorList>
    </citation>
    <scope>NUCLEOTIDE SEQUENCE [LARGE SCALE GENOMIC DNA]</scope>
    <source>
        <strain evidence="2 3">DSM 45975</strain>
    </source>
</reference>
<dbReference type="PANTHER" id="PTHR12110:SF41">
    <property type="entry name" value="INOSOSE DEHYDRATASE"/>
    <property type="match status" value="1"/>
</dbReference>
<evidence type="ECO:0000313" key="2">
    <source>
        <dbReference type="EMBL" id="MBA8824900.1"/>
    </source>
</evidence>
<name>A0A839DVG5_9PSEU</name>
<evidence type="ECO:0000259" key="1">
    <source>
        <dbReference type="Pfam" id="PF01261"/>
    </source>
</evidence>
<dbReference type="GO" id="GO:0016853">
    <property type="term" value="F:isomerase activity"/>
    <property type="evidence" value="ECO:0007669"/>
    <property type="project" value="UniProtKB-KW"/>
</dbReference>
<dbReference type="PANTHER" id="PTHR12110">
    <property type="entry name" value="HYDROXYPYRUVATE ISOMERASE"/>
    <property type="match status" value="1"/>
</dbReference>
<evidence type="ECO:0000313" key="3">
    <source>
        <dbReference type="Proteomes" id="UP000569329"/>
    </source>
</evidence>